<organism evidence="2 3">
    <name type="scientific">Cytospora paraplurivora</name>
    <dbReference type="NCBI Taxonomy" id="2898453"/>
    <lineage>
        <taxon>Eukaryota</taxon>
        <taxon>Fungi</taxon>
        <taxon>Dikarya</taxon>
        <taxon>Ascomycota</taxon>
        <taxon>Pezizomycotina</taxon>
        <taxon>Sordariomycetes</taxon>
        <taxon>Sordariomycetidae</taxon>
        <taxon>Diaporthales</taxon>
        <taxon>Cytosporaceae</taxon>
        <taxon>Cytospora</taxon>
    </lineage>
</organism>
<evidence type="ECO:0000256" key="1">
    <source>
        <dbReference type="SAM" id="Phobius"/>
    </source>
</evidence>
<accession>A0AAN9UJE0</accession>
<feature type="transmembrane region" description="Helical" evidence="1">
    <location>
        <begin position="146"/>
        <end position="168"/>
    </location>
</feature>
<keyword evidence="3" id="KW-1185">Reference proteome</keyword>
<dbReference type="AlphaFoldDB" id="A0AAN9UJE0"/>
<dbReference type="EMBL" id="JAJSPL020000002">
    <property type="protein sequence ID" value="KAK7748702.1"/>
    <property type="molecule type" value="Genomic_DNA"/>
</dbReference>
<dbReference type="Proteomes" id="UP001320245">
    <property type="component" value="Unassembled WGS sequence"/>
</dbReference>
<reference evidence="2 3" key="1">
    <citation type="journal article" date="2023" name="PLoS ONE">
        <title>Cytospora paraplurivora sp. nov. isolated from orchards with fruit tree decline syndrome in Ontario, Canada.</title>
        <authorList>
            <person name="Ilyukhin E."/>
            <person name="Nguyen H.D.T."/>
            <person name="Castle A.J."/>
            <person name="Ellouze W."/>
        </authorList>
    </citation>
    <scope>NUCLEOTIDE SEQUENCE [LARGE SCALE GENOMIC DNA]</scope>
    <source>
        <strain evidence="2 3">FDS-564</strain>
    </source>
</reference>
<comment type="caution">
    <text evidence="2">The sequence shown here is derived from an EMBL/GenBank/DDBJ whole genome shotgun (WGS) entry which is preliminary data.</text>
</comment>
<feature type="transmembrane region" description="Helical" evidence="1">
    <location>
        <begin position="87"/>
        <end position="107"/>
    </location>
</feature>
<proteinExistence type="predicted"/>
<sequence length="181" mass="19889">MSPPEQRPDSRRRFYFSLFYTVTHVFALLNVVHYWAILVPNGHKHWPHKGLGGGIGGGGGGSSDGSGFVVFEAIGHKNPFKEITSQGWFPVFSLFNLYIFPAIATLVEATSLNSMRRPEVRIGAKLTGHHPFFWMDEKIVGSKEKVAGYSSGFIALAAALFSTLHGLVGMREAISDKAHSR</sequence>
<protein>
    <submittedName>
        <fullName evidence="2">Uncharacterized protein</fullName>
    </submittedName>
</protein>
<evidence type="ECO:0000313" key="3">
    <source>
        <dbReference type="Proteomes" id="UP001320245"/>
    </source>
</evidence>
<evidence type="ECO:0000313" key="2">
    <source>
        <dbReference type="EMBL" id="KAK7748702.1"/>
    </source>
</evidence>
<name>A0AAN9UJE0_9PEZI</name>
<keyword evidence="1" id="KW-0812">Transmembrane</keyword>
<keyword evidence="1" id="KW-0472">Membrane</keyword>
<keyword evidence="1" id="KW-1133">Transmembrane helix</keyword>
<gene>
    <name evidence="2" type="ORF">SLS53_000724</name>
</gene>
<feature type="transmembrane region" description="Helical" evidence="1">
    <location>
        <begin position="14"/>
        <end position="37"/>
    </location>
</feature>